<sequence>MSPKIWRSASRAAQSLLSSASKSSRFYSEGRAVAAAVSFSGKLPFLASAHGRTGSSNVARQWISGALAFPAAVYMLQEQEAHAAQMEQTFIAIKPDGVQRGLISEIISRFERKGFKLVAIKVVVPSKEHAQKHYHDLKERPFFNGLCDFLSSGPVVAMVWEGEGVIKYGRKLIGATDPQKSEPGTIRGDLAVAIGGNVIHGSDGPETAKDEINLWFKPEELVSYTSNAEKWIYGMAIKPLTHDEIANTEKKLDMPLDDIVKMSKNTAKPKKQQRAPIKNQKMFNNPAHEKALKMQRYMDSRPLVRQAALAQRRSNFQRNQFPPTSEAARKAAVARFRNRSFGHNFMANANSARAGGFTVQRRAANGGFAMKSPPRPNQQQQQGDGGAKQRPQTLDSLFANMKEQRMKVFSRQNKVIQHNGGGRRPRVPWARDIKPEDGWILVLFREINELFCCRFYLSLLQQIAVTATLASHRPSSKSLSRVSAAKDANEALQIIAEITNRSNGLVSVTDCCGIITAAIDRCNADLALSVFYAMRSSFDQGDAEIERWKWSRPDVSVYTSLVQGLAAALKVSDALKMIDYICRIGVSPSEEVPFGKVVRCPTCMIAVAVAQPQHGIQIASCAKCRYQYELVSGDITSIDSEAISMDLPAWERGLRFLQIMKQSIPAAVHSIVVQTPSGMARTQRFATETVDLPAQEGERVTISSAAPSNIYRNVGPFKFSPKAPNVYPGEPLCLMNHENDRESLLLRAPVKDEKLSLLNPSVLVPLLAVLATGDAASGIIDPSLPQFLLVAAISSLGVGATLNKLVLPRLNQLPQKSVDVTAIKQKLLSQYDVLQSRIKELKEAAEKEVWMLARMSQLENKIFAVGELSYRARMDRVKRVREGLEKSLKGLIGLIDSYARISSMIEIEVEMDSDVLAAEAMSNVESIAEQIQKIMELENLEEAGLAMVRVRIQPLTSSLRSVTLIYLRPLLKKMCSAESSKKQAANTLA</sequence>
<reference evidence="1 2" key="1">
    <citation type="journal article" date="2024" name="Plant Biotechnol. J.">
        <title>Genome and CRISPR/Cas9 system of a widespread forest tree (Populus alba) in the world.</title>
        <authorList>
            <person name="Liu Y.J."/>
            <person name="Jiang P.F."/>
            <person name="Han X.M."/>
            <person name="Li X.Y."/>
            <person name="Wang H.M."/>
            <person name="Wang Y.J."/>
            <person name="Wang X.X."/>
            <person name="Zeng Q.Y."/>
        </authorList>
    </citation>
    <scope>NUCLEOTIDE SEQUENCE [LARGE SCALE GENOMIC DNA]</scope>
    <source>
        <strain evidence="2">cv. PAL-ZL1</strain>
    </source>
</reference>
<comment type="caution">
    <text evidence="1">The sequence shown here is derived from an EMBL/GenBank/DDBJ whole genome shotgun (WGS) entry which is preliminary data.</text>
</comment>
<organism evidence="1 2">
    <name type="scientific">Populus alba</name>
    <name type="common">White poplar</name>
    <dbReference type="NCBI Taxonomy" id="43335"/>
    <lineage>
        <taxon>Eukaryota</taxon>
        <taxon>Viridiplantae</taxon>
        <taxon>Streptophyta</taxon>
        <taxon>Embryophyta</taxon>
        <taxon>Tracheophyta</taxon>
        <taxon>Spermatophyta</taxon>
        <taxon>Magnoliopsida</taxon>
        <taxon>eudicotyledons</taxon>
        <taxon>Gunneridae</taxon>
        <taxon>Pentapetalae</taxon>
        <taxon>rosids</taxon>
        <taxon>fabids</taxon>
        <taxon>Malpighiales</taxon>
        <taxon>Salicaceae</taxon>
        <taxon>Saliceae</taxon>
        <taxon>Populus</taxon>
    </lineage>
</organism>
<keyword evidence="2" id="KW-1185">Reference proteome</keyword>
<dbReference type="Proteomes" id="UP000309997">
    <property type="component" value="Unassembled WGS sequence"/>
</dbReference>
<accession>A0ACC4CMF4</accession>
<evidence type="ECO:0000313" key="1">
    <source>
        <dbReference type="EMBL" id="KAL3599180.1"/>
    </source>
</evidence>
<gene>
    <name evidence="1" type="ORF">D5086_007098</name>
</gene>
<protein>
    <submittedName>
        <fullName evidence="1">Uncharacterized protein</fullName>
    </submittedName>
</protein>
<evidence type="ECO:0000313" key="2">
    <source>
        <dbReference type="Proteomes" id="UP000309997"/>
    </source>
</evidence>
<dbReference type="EMBL" id="RCHU02000003">
    <property type="protein sequence ID" value="KAL3599180.1"/>
    <property type="molecule type" value="Genomic_DNA"/>
</dbReference>
<proteinExistence type="predicted"/>
<name>A0ACC4CMF4_POPAL</name>